<dbReference type="InterPro" id="IPR052509">
    <property type="entry name" value="Metal_resp_DNA-bind_regulator"/>
</dbReference>
<protein>
    <submittedName>
        <fullName evidence="2">Transcriptional regulator, PadR family</fullName>
    </submittedName>
</protein>
<dbReference type="AlphaFoldDB" id="A0A6J4MI25"/>
<sequence length="107" mass="12463">MAELLQGTLELLVLKALSLEPMHGWGIAQRLQQMSRDVFQVNQGSLYPALQRMKSKGWVRSEWRTTENNRRAAYYELTDAGRRELERERAEWERSSSAVNRVLGWAV</sequence>
<reference evidence="2" key="1">
    <citation type="submission" date="2020-02" db="EMBL/GenBank/DDBJ databases">
        <authorList>
            <person name="Meier V. D."/>
        </authorList>
    </citation>
    <scope>NUCLEOTIDE SEQUENCE</scope>
    <source>
        <strain evidence="2">AVDCRST_MAG68</strain>
    </source>
</reference>
<organism evidence="2">
    <name type="scientific">uncultured Gemmatimonadota bacterium</name>
    <dbReference type="NCBI Taxonomy" id="203437"/>
    <lineage>
        <taxon>Bacteria</taxon>
        <taxon>Pseudomonadati</taxon>
        <taxon>Gemmatimonadota</taxon>
        <taxon>environmental samples</taxon>
    </lineage>
</organism>
<dbReference type="InterPro" id="IPR017799">
    <property type="entry name" value="Tscrpt_reg_PadR_acidobac-type"/>
</dbReference>
<dbReference type="PANTHER" id="PTHR33169">
    <property type="entry name" value="PADR-FAMILY TRANSCRIPTIONAL REGULATOR"/>
    <property type="match status" value="1"/>
</dbReference>
<dbReference type="PANTHER" id="PTHR33169:SF14">
    <property type="entry name" value="TRANSCRIPTIONAL REGULATOR RV3488"/>
    <property type="match status" value="1"/>
</dbReference>
<dbReference type="InterPro" id="IPR005149">
    <property type="entry name" value="Tscrpt_reg_PadR_N"/>
</dbReference>
<dbReference type="InterPro" id="IPR036390">
    <property type="entry name" value="WH_DNA-bd_sf"/>
</dbReference>
<evidence type="ECO:0000313" key="2">
    <source>
        <dbReference type="EMBL" id="CAA9358854.1"/>
    </source>
</evidence>
<dbReference type="SUPFAM" id="SSF46785">
    <property type="entry name" value="Winged helix' DNA-binding domain"/>
    <property type="match status" value="1"/>
</dbReference>
<dbReference type="InterPro" id="IPR036388">
    <property type="entry name" value="WH-like_DNA-bd_sf"/>
</dbReference>
<dbReference type="Pfam" id="PF03551">
    <property type="entry name" value="PadR"/>
    <property type="match status" value="1"/>
</dbReference>
<gene>
    <name evidence="2" type="ORF">AVDCRST_MAG68-4235</name>
</gene>
<proteinExistence type="predicted"/>
<dbReference type="EMBL" id="CADCTW010000195">
    <property type="protein sequence ID" value="CAA9358854.1"/>
    <property type="molecule type" value="Genomic_DNA"/>
</dbReference>
<name>A0A6J4MI25_9BACT</name>
<dbReference type="NCBIfam" id="TIGR03433">
    <property type="entry name" value="padR_acidobact"/>
    <property type="match status" value="1"/>
</dbReference>
<accession>A0A6J4MI25</accession>
<dbReference type="Gene3D" id="1.10.10.10">
    <property type="entry name" value="Winged helix-like DNA-binding domain superfamily/Winged helix DNA-binding domain"/>
    <property type="match status" value="1"/>
</dbReference>
<evidence type="ECO:0000259" key="1">
    <source>
        <dbReference type="Pfam" id="PF03551"/>
    </source>
</evidence>
<feature type="domain" description="Transcription regulator PadR N-terminal" evidence="1">
    <location>
        <begin position="13"/>
        <end position="87"/>
    </location>
</feature>